<evidence type="ECO:0000313" key="2">
    <source>
        <dbReference type="Proteomes" id="UP001279734"/>
    </source>
</evidence>
<comment type="caution">
    <text evidence="1">The sequence shown here is derived from an EMBL/GenBank/DDBJ whole genome shotgun (WGS) entry which is preliminary data.</text>
</comment>
<accession>A0AAD3T3A9</accession>
<dbReference type="AlphaFoldDB" id="A0AAD3T3A9"/>
<organism evidence="1 2">
    <name type="scientific">Nepenthes gracilis</name>
    <name type="common">Slender pitcher plant</name>
    <dbReference type="NCBI Taxonomy" id="150966"/>
    <lineage>
        <taxon>Eukaryota</taxon>
        <taxon>Viridiplantae</taxon>
        <taxon>Streptophyta</taxon>
        <taxon>Embryophyta</taxon>
        <taxon>Tracheophyta</taxon>
        <taxon>Spermatophyta</taxon>
        <taxon>Magnoliopsida</taxon>
        <taxon>eudicotyledons</taxon>
        <taxon>Gunneridae</taxon>
        <taxon>Pentapetalae</taxon>
        <taxon>Caryophyllales</taxon>
        <taxon>Nepenthaceae</taxon>
        <taxon>Nepenthes</taxon>
    </lineage>
</organism>
<protein>
    <submittedName>
        <fullName evidence="1">Uncharacterized protein</fullName>
    </submittedName>
</protein>
<proteinExistence type="predicted"/>
<name>A0AAD3T3A9_NEPGR</name>
<dbReference type="Proteomes" id="UP001279734">
    <property type="component" value="Unassembled WGS sequence"/>
</dbReference>
<sequence>MGHLLGVRLLCRACRYAVLMLLPAAIRGLLPDGLMKSFLLGRQQMGGAGVGVVPSAFGVLIAFSSAFDPDPYLDEGLADGWCWNEAAEAGIFSCYCGAELLADSLQGWDLATFWAEEDPQASSIDQGLVIHTLLIKWPRASLQKHSYAEASKGTPQNVAGIPSCHCSQQTAQIQQPLLSAISKYTYKCSELEHSQSTNSPAPQRQLNIPAPATSFQHQLSARAWQRPFITAAQYMEPEKNISNRCYASVRKALGVTSLFFVGVTAVIHAEVGSIDQVLSLSSSRFGHPDPLADVDNSVASQLDAGYRQLGTLPFRLWSEGMVLWWNGLADVANEAWLLAGGFQPVWHKLPIFYGPTPSKWRNPYNEVVGQGSVWGLDQPWSGPGPQSIANTLKGT</sequence>
<reference evidence="1" key="1">
    <citation type="submission" date="2023-05" db="EMBL/GenBank/DDBJ databases">
        <title>Nepenthes gracilis genome sequencing.</title>
        <authorList>
            <person name="Fukushima K."/>
        </authorList>
    </citation>
    <scope>NUCLEOTIDE SEQUENCE</scope>
    <source>
        <strain evidence="1">SING2019-196</strain>
    </source>
</reference>
<evidence type="ECO:0000313" key="1">
    <source>
        <dbReference type="EMBL" id="GMH22193.1"/>
    </source>
</evidence>
<gene>
    <name evidence="1" type="ORF">Nepgr_024036</name>
</gene>
<dbReference type="EMBL" id="BSYO01000024">
    <property type="protein sequence ID" value="GMH22193.1"/>
    <property type="molecule type" value="Genomic_DNA"/>
</dbReference>
<keyword evidence="2" id="KW-1185">Reference proteome</keyword>